<evidence type="ECO:0000313" key="3">
    <source>
        <dbReference type="Proteomes" id="UP000235584"/>
    </source>
</evidence>
<dbReference type="RefSeq" id="WP_102242323.1">
    <property type="nucleotide sequence ID" value="NZ_CP025704.1"/>
</dbReference>
<dbReference type="KEGG" id="bsto:C0V70_02680"/>
<dbReference type="Gene3D" id="1.10.3210.10">
    <property type="entry name" value="Hypothetical protein af1432"/>
    <property type="match status" value="1"/>
</dbReference>
<dbReference type="SUPFAM" id="SSF109604">
    <property type="entry name" value="HD-domain/PDEase-like"/>
    <property type="match status" value="1"/>
</dbReference>
<dbReference type="SMART" id="SM00471">
    <property type="entry name" value="HDc"/>
    <property type="match status" value="1"/>
</dbReference>
<feature type="domain" description="HD-GYP" evidence="1">
    <location>
        <begin position="134"/>
        <end position="337"/>
    </location>
</feature>
<gene>
    <name evidence="2" type="ORF">C0V70_02680</name>
</gene>
<sequence>MSKMGNNFFSVSFDLILLDKTIPYDLYVNSSASSERERFVRIYPKNDILSLDDLKLFKKKYFQLYVHEFQREDYLKSLIQISGVADTTKTEVIKSSAIHYLDKLFDKDKEFTTELLSETISECKVAVESMVDVIKDYDVSKLQGLIASLSFHDFYTYDHSINVSMYCISLYRAAKPNATKDEIVMAGLGGLLHDIGKIKISTDIINKPEKLSDEEFNIIKTHPAFGFELLAENPCDCEGVDFNIIKRVVYEHHENFNGSGYPRKLSGADIHLLARVTAIADFFDAITTKRTYHEVLSTEDAIAVMAKTVGKKLDPQLFEIFTKSVKQLVLNGKLNKELPEDFDPCQPQNVLPFRTPRGYKVEGFGAGDKPQSFGKIKKKVG</sequence>
<dbReference type="Pfam" id="PF13487">
    <property type="entry name" value="HD_5"/>
    <property type="match status" value="1"/>
</dbReference>
<dbReference type="PROSITE" id="PS51832">
    <property type="entry name" value="HD_GYP"/>
    <property type="match status" value="1"/>
</dbReference>
<proteinExistence type="predicted"/>
<keyword evidence="3" id="KW-1185">Reference proteome</keyword>
<accession>A0A2K9NNE2</accession>
<reference evidence="2 3" key="1">
    <citation type="submission" date="2018-01" db="EMBL/GenBank/DDBJ databases">
        <title>Complete genome sequence of Bacteriovorax stolpii DSM12778.</title>
        <authorList>
            <person name="Tang B."/>
            <person name="Chang J."/>
        </authorList>
    </citation>
    <scope>NUCLEOTIDE SEQUENCE [LARGE SCALE GENOMIC DNA]</scope>
    <source>
        <strain evidence="2 3">DSM 12778</strain>
    </source>
</reference>
<dbReference type="PANTHER" id="PTHR43155:SF2">
    <property type="entry name" value="CYCLIC DI-GMP PHOSPHODIESTERASE PA4108"/>
    <property type="match status" value="1"/>
</dbReference>
<dbReference type="PANTHER" id="PTHR43155">
    <property type="entry name" value="CYCLIC DI-GMP PHOSPHODIESTERASE PA4108-RELATED"/>
    <property type="match status" value="1"/>
</dbReference>
<dbReference type="AlphaFoldDB" id="A0A2K9NNE2"/>
<dbReference type="EMBL" id="CP025704">
    <property type="protein sequence ID" value="AUN97028.1"/>
    <property type="molecule type" value="Genomic_DNA"/>
</dbReference>
<evidence type="ECO:0000259" key="1">
    <source>
        <dbReference type="PROSITE" id="PS51832"/>
    </source>
</evidence>
<organism evidence="2 3">
    <name type="scientific">Bacteriovorax stolpii</name>
    <name type="common">Bdellovibrio stolpii</name>
    <dbReference type="NCBI Taxonomy" id="960"/>
    <lineage>
        <taxon>Bacteria</taxon>
        <taxon>Pseudomonadati</taxon>
        <taxon>Bdellovibrionota</taxon>
        <taxon>Bacteriovoracia</taxon>
        <taxon>Bacteriovoracales</taxon>
        <taxon>Bacteriovoracaceae</taxon>
        <taxon>Bacteriovorax</taxon>
    </lineage>
</organism>
<protein>
    <recommendedName>
        <fullName evidence="1">HD-GYP domain-containing protein</fullName>
    </recommendedName>
</protein>
<name>A0A2K9NNE2_BACTC</name>
<dbReference type="InterPro" id="IPR003607">
    <property type="entry name" value="HD/PDEase_dom"/>
</dbReference>
<evidence type="ECO:0000313" key="2">
    <source>
        <dbReference type="EMBL" id="AUN97028.1"/>
    </source>
</evidence>
<dbReference type="CDD" id="cd00077">
    <property type="entry name" value="HDc"/>
    <property type="match status" value="1"/>
</dbReference>
<dbReference type="InterPro" id="IPR037522">
    <property type="entry name" value="HD_GYP_dom"/>
</dbReference>
<dbReference type="Proteomes" id="UP000235584">
    <property type="component" value="Chromosome"/>
</dbReference>